<protein>
    <submittedName>
        <fullName evidence="1">Uncharacterized protein</fullName>
    </submittedName>
</protein>
<sequence length="143" mass="15726">MTVSGEASLTQENFVAERDTYCQNGSDKLTTRLTSKVERTSLVAANAIDPAYTPQTCARSQKTLRAWAEKSILVYLSACLGYHNESIRCLHREETREEGVAAVGPEQQPAASATSKSHLIVVLQRYRVPAWLDLSPWSSPLSG</sequence>
<comment type="caution">
    <text evidence="1">The sequence shown here is derived from an EMBL/GenBank/DDBJ whole genome shotgun (WGS) entry which is preliminary data.</text>
</comment>
<accession>A0AAW1SPC2</accession>
<evidence type="ECO:0000313" key="1">
    <source>
        <dbReference type="EMBL" id="KAK9849244.1"/>
    </source>
</evidence>
<dbReference type="Proteomes" id="UP001485043">
    <property type="component" value="Unassembled WGS sequence"/>
</dbReference>
<evidence type="ECO:0000313" key="2">
    <source>
        <dbReference type="Proteomes" id="UP001485043"/>
    </source>
</evidence>
<dbReference type="AlphaFoldDB" id="A0AAW1SPC2"/>
<reference evidence="1 2" key="1">
    <citation type="journal article" date="2024" name="Nat. Commun.">
        <title>Phylogenomics reveals the evolutionary origins of lichenization in chlorophyte algae.</title>
        <authorList>
            <person name="Puginier C."/>
            <person name="Libourel C."/>
            <person name="Otte J."/>
            <person name="Skaloud P."/>
            <person name="Haon M."/>
            <person name="Grisel S."/>
            <person name="Petersen M."/>
            <person name="Berrin J.G."/>
            <person name="Delaux P.M."/>
            <person name="Dal Grande F."/>
            <person name="Keller J."/>
        </authorList>
    </citation>
    <scope>NUCLEOTIDE SEQUENCE [LARGE SCALE GENOMIC DNA]</scope>
    <source>
        <strain evidence="1 2">SAG 2523</strain>
    </source>
</reference>
<name>A0AAW1SPC2_9CHLO</name>
<keyword evidence="2" id="KW-1185">Reference proteome</keyword>
<organism evidence="1 2">
    <name type="scientific">Apatococcus fuscideae</name>
    <dbReference type="NCBI Taxonomy" id="2026836"/>
    <lineage>
        <taxon>Eukaryota</taxon>
        <taxon>Viridiplantae</taxon>
        <taxon>Chlorophyta</taxon>
        <taxon>core chlorophytes</taxon>
        <taxon>Trebouxiophyceae</taxon>
        <taxon>Chlorellales</taxon>
        <taxon>Chlorellaceae</taxon>
        <taxon>Apatococcus</taxon>
    </lineage>
</organism>
<proteinExistence type="predicted"/>
<gene>
    <name evidence="1" type="ORF">WJX84_007672</name>
</gene>
<dbReference type="EMBL" id="JALJOV010001355">
    <property type="protein sequence ID" value="KAK9849244.1"/>
    <property type="molecule type" value="Genomic_DNA"/>
</dbReference>